<gene>
    <name evidence="1" type="ORF">OVA965_LOCUS41350</name>
    <name evidence="2" type="ORF">TMI583_LOCUS42973</name>
</gene>
<organism evidence="2 3">
    <name type="scientific">Didymodactylos carnosus</name>
    <dbReference type="NCBI Taxonomy" id="1234261"/>
    <lineage>
        <taxon>Eukaryota</taxon>
        <taxon>Metazoa</taxon>
        <taxon>Spiralia</taxon>
        <taxon>Gnathifera</taxon>
        <taxon>Rotifera</taxon>
        <taxon>Eurotatoria</taxon>
        <taxon>Bdelloidea</taxon>
        <taxon>Philodinida</taxon>
        <taxon>Philodinidae</taxon>
        <taxon>Didymodactylos</taxon>
    </lineage>
</organism>
<name>A0A8S2VB44_9BILA</name>
<feature type="non-terminal residue" evidence="2">
    <location>
        <position position="1"/>
    </location>
</feature>
<dbReference type="AlphaFoldDB" id="A0A8S2VB44"/>
<evidence type="ECO:0000313" key="1">
    <source>
        <dbReference type="EMBL" id="CAF1587550.1"/>
    </source>
</evidence>
<evidence type="ECO:0000313" key="3">
    <source>
        <dbReference type="Proteomes" id="UP000682733"/>
    </source>
</evidence>
<dbReference type="EMBL" id="CAJNOK010047384">
    <property type="protein sequence ID" value="CAF1587550.1"/>
    <property type="molecule type" value="Genomic_DNA"/>
</dbReference>
<sequence>LNQDCLIFYAKLVSNVLKPVLYMADSTIPGGGYCKGDGVHKKKIFRRTNYYISLDYS</sequence>
<dbReference type="EMBL" id="CAJOBA010070680">
    <property type="protein sequence ID" value="CAF4389829.1"/>
    <property type="molecule type" value="Genomic_DNA"/>
</dbReference>
<comment type="caution">
    <text evidence="2">The sequence shown here is derived from an EMBL/GenBank/DDBJ whole genome shotgun (WGS) entry which is preliminary data.</text>
</comment>
<dbReference type="Proteomes" id="UP000677228">
    <property type="component" value="Unassembled WGS sequence"/>
</dbReference>
<dbReference type="Proteomes" id="UP000682733">
    <property type="component" value="Unassembled WGS sequence"/>
</dbReference>
<protein>
    <submittedName>
        <fullName evidence="2">Uncharacterized protein</fullName>
    </submittedName>
</protein>
<evidence type="ECO:0000313" key="2">
    <source>
        <dbReference type="EMBL" id="CAF4389829.1"/>
    </source>
</evidence>
<proteinExistence type="predicted"/>
<reference evidence="2" key="1">
    <citation type="submission" date="2021-02" db="EMBL/GenBank/DDBJ databases">
        <authorList>
            <person name="Nowell W R."/>
        </authorList>
    </citation>
    <scope>NUCLEOTIDE SEQUENCE</scope>
</reference>
<accession>A0A8S2VB44</accession>